<reference evidence="3 4" key="1">
    <citation type="submission" date="2018-05" db="EMBL/GenBank/DDBJ databases">
        <title>Evolution of GPA BGCs.</title>
        <authorList>
            <person name="Waglechner N."/>
            <person name="Wright G.D."/>
        </authorList>
    </citation>
    <scope>NUCLEOTIDE SEQUENCE [LARGE SCALE GENOMIC DNA]</scope>
    <source>
        <strain evidence="3 4">DSM 5908</strain>
    </source>
</reference>
<dbReference type="EMBL" id="QHHU01000210">
    <property type="protein sequence ID" value="RSM32828.1"/>
    <property type="molecule type" value="Genomic_DNA"/>
</dbReference>
<dbReference type="Pfam" id="PF13424">
    <property type="entry name" value="TPR_12"/>
    <property type="match status" value="1"/>
</dbReference>
<gene>
    <name evidence="3" type="ORF">DMA12_49320</name>
</gene>
<feature type="non-terminal residue" evidence="3">
    <location>
        <position position="1"/>
    </location>
</feature>
<dbReference type="OrthoDB" id="3885120at2"/>
<proteinExistence type="predicted"/>
<keyword evidence="2" id="KW-0802">TPR repeat</keyword>
<keyword evidence="4" id="KW-1185">Reference proteome</keyword>
<name>A0A428VPT6_AMYBA</name>
<evidence type="ECO:0000256" key="2">
    <source>
        <dbReference type="ARBA" id="ARBA00022803"/>
    </source>
</evidence>
<evidence type="ECO:0000256" key="1">
    <source>
        <dbReference type="ARBA" id="ARBA00022737"/>
    </source>
</evidence>
<dbReference type="Gene3D" id="1.25.40.10">
    <property type="entry name" value="Tetratricopeptide repeat domain"/>
    <property type="match status" value="1"/>
</dbReference>
<feature type="non-terminal residue" evidence="3">
    <location>
        <position position="75"/>
    </location>
</feature>
<dbReference type="Proteomes" id="UP000286716">
    <property type="component" value="Unassembled WGS sequence"/>
</dbReference>
<protein>
    <submittedName>
        <fullName evidence="3">Tetratricopeptide repeat-containing protein</fullName>
    </submittedName>
</protein>
<comment type="caution">
    <text evidence="3">The sequence shown here is derived from an EMBL/GenBank/DDBJ whole genome shotgun (WGS) entry which is preliminary data.</text>
</comment>
<dbReference type="AlphaFoldDB" id="A0A428VPT6"/>
<evidence type="ECO:0000313" key="4">
    <source>
        <dbReference type="Proteomes" id="UP000286716"/>
    </source>
</evidence>
<dbReference type="SUPFAM" id="SSF48452">
    <property type="entry name" value="TPR-like"/>
    <property type="match status" value="1"/>
</dbReference>
<dbReference type="PANTHER" id="PTHR45641">
    <property type="entry name" value="TETRATRICOPEPTIDE REPEAT PROTEIN (AFU_ORTHOLOGUE AFUA_6G03870)"/>
    <property type="match status" value="1"/>
</dbReference>
<dbReference type="InterPro" id="IPR011990">
    <property type="entry name" value="TPR-like_helical_dom_sf"/>
</dbReference>
<evidence type="ECO:0000313" key="3">
    <source>
        <dbReference type="EMBL" id="RSM32828.1"/>
    </source>
</evidence>
<accession>A0A428VPT6</accession>
<organism evidence="3 4">
    <name type="scientific">Amycolatopsis balhimycina DSM 5908</name>
    <dbReference type="NCBI Taxonomy" id="1081091"/>
    <lineage>
        <taxon>Bacteria</taxon>
        <taxon>Bacillati</taxon>
        <taxon>Actinomycetota</taxon>
        <taxon>Actinomycetes</taxon>
        <taxon>Pseudonocardiales</taxon>
        <taxon>Pseudonocardiaceae</taxon>
        <taxon>Amycolatopsis</taxon>
    </lineage>
</organism>
<dbReference type="RefSeq" id="WP_148108254.1">
    <property type="nucleotide sequence ID" value="NZ_QHHU01000210.1"/>
</dbReference>
<keyword evidence="1" id="KW-0677">Repeat</keyword>
<sequence>DTLSSRNNLAYAYQAMGDLGRAIPLYEANLADSERVLGPDHPDTLSSRNNLAYAYQAMGDLGRAIPLYEANLADS</sequence>